<organism evidence="2 5">
    <name type="scientific">Actinotignum timonense</name>
    <dbReference type="NCBI Taxonomy" id="1870995"/>
    <lineage>
        <taxon>Bacteria</taxon>
        <taxon>Bacillati</taxon>
        <taxon>Actinomycetota</taxon>
        <taxon>Actinomycetes</taxon>
        <taxon>Actinomycetales</taxon>
        <taxon>Actinomycetaceae</taxon>
        <taxon>Actinotignum</taxon>
    </lineage>
</organism>
<comment type="caution">
    <text evidence="2">The sequence shown here is derived from an EMBL/GenBank/DDBJ whole genome shotgun (WGS) entry which is preliminary data.</text>
</comment>
<gene>
    <name evidence="2" type="ORF">R6G74_08405</name>
    <name evidence="3" type="ORF">R6P33_07835</name>
</gene>
<dbReference type="AlphaFoldDB" id="A0AAW9HNZ1"/>
<feature type="transmembrane region" description="Helical" evidence="1">
    <location>
        <begin position="27"/>
        <end position="49"/>
    </location>
</feature>
<feature type="transmembrane region" description="Helical" evidence="1">
    <location>
        <begin position="211"/>
        <end position="231"/>
    </location>
</feature>
<keyword evidence="1" id="KW-0812">Transmembrane</keyword>
<evidence type="ECO:0000313" key="2">
    <source>
        <dbReference type="EMBL" id="MDY5141324.1"/>
    </source>
</evidence>
<evidence type="ECO:0000256" key="1">
    <source>
        <dbReference type="SAM" id="Phobius"/>
    </source>
</evidence>
<feature type="transmembrane region" description="Helical" evidence="1">
    <location>
        <begin position="55"/>
        <end position="75"/>
    </location>
</feature>
<proteinExistence type="predicted"/>
<keyword evidence="1" id="KW-0472">Membrane</keyword>
<accession>A0AAW9HNZ1</accession>
<evidence type="ECO:0000313" key="5">
    <source>
        <dbReference type="Proteomes" id="UP001288320"/>
    </source>
</evidence>
<evidence type="ECO:0000313" key="4">
    <source>
        <dbReference type="Proteomes" id="UP001284901"/>
    </source>
</evidence>
<keyword evidence="1" id="KW-1133">Transmembrane helix</keyword>
<sequence length="232" mass="24918">MSTNVVAEIWREGNLPAARPIDHARRVCTGTLWGLGAGVVLGLIAFPNALVGSRAFYLIPAFAVVAFLLALPWLIRDKTPVAPGVDVVARVLGTDESRRMRTVGNSRRKQALMVPVVVRPVDKSADFRTVIAVHGAEQAGFAESKPGTLLPLRQTEKGYGGLANVEEASPEQEALMRSLEQRPKLLPNTAPVLPFKPQSLDRVTTGDQLEWWGGMIAGALLAAVIMGIVSLL</sequence>
<name>A0AAW9HNZ1_9ACTO</name>
<dbReference type="Proteomes" id="UP001288320">
    <property type="component" value="Unassembled WGS sequence"/>
</dbReference>
<evidence type="ECO:0008006" key="6">
    <source>
        <dbReference type="Google" id="ProtNLM"/>
    </source>
</evidence>
<evidence type="ECO:0000313" key="3">
    <source>
        <dbReference type="EMBL" id="MDY5146922.1"/>
    </source>
</evidence>
<keyword evidence="4" id="KW-1185">Reference proteome</keyword>
<protein>
    <recommendedName>
        <fullName evidence="6">DUF3592 domain-containing protein</fullName>
    </recommendedName>
</protein>
<dbReference type="EMBL" id="JAWNFV010000020">
    <property type="protein sequence ID" value="MDY5141324.1"/>
    <property type="molecule type" value="Genomic_DNA"/>
</dbReference>
<dbReference type="GeneID" id="92813144"/>
<dbReference type="Proteomes" id="UP001284901">
    <property type="component" value="Unassembled WGS sequence"/>
</dbReference>
<reference evidence="2 4" key="1">
    <citation type="submission" date="2023-10" db="EMBL/GenBank/DDBJ databases">
        <title>Whole Genome based description of the genera Actinobaculum and Actinotignum reveals a complex phylogenetic relationship within the species included in the genus Actinotignum.</title>
        <authorList>
            <person name="Jensen C.S."/>
            <person name="Dargis R."/>
            <person name="Kemp M."/>
            <person name="Christensen J.J."/>
        </authorList>
    </citation>
    <scope>NUCLEOTIDE SEQUENCE</scope>
    <source>
        <strain evidence="3 4">SLA_B089</strain>
        <strain evidence="2">SLA_B245</strain>
    </source>
</reference>
<dbReference type="EMBL" id="JAWNFY010000023">
    <property type="protein sequence ID" value="MDY5146922.1"/>
    <property type="molecule type" value="Genomic_DNA"/>
</dbReference>
<dbReference type="RefSeq" id="WP_087070250.1">
    <property type="nucleotide sequence ID" value="NZ_CAUPFC010000010.1"/>
</dbReference>